<protein>
    <submittedName>
        <fullName evidence="1">Uncharacterized protein</fullName>
    </submittedName>
</protein>
<proteinExistence type="predicted"/>
<keyword evidence="2" id="KW-1185">Reference proteome</keyword>
<dbReference type="OrthoDB" id="6431883at2759"/>
<accession>A0A8K0GCR1</accession>
<dbReference type="AlphaFoldDB" id="A0A8K0GCR1"/>
<organism evidence="1 2">
    <name type="scientific">Ignelater luminosus</name>
    <name type="common">Cucubano</name>
    <name type="synonym">Pyrophorus luminosus</name>
    <dbReference type="NCBI Taxonomy" id="2038154"/>
    <lineage>
        <taxon>Eukaryota</taxon>
        <taxon>Metazoa</taxon>
        <taxon>Ecdysozoa</taxon>
        <taxon>Arthropoda</taxon>
        <taxon>Hexapoda</taxon>
        <taxon>Insecta</taxon>
        <taxon>Pterygota</taxon>
        <taxon>Neoptera</taxon>
        <taxon>Endopterygota</taxon>
        <taxon>Coleoptera</taxon>
        <taxon>Polyphaga</taxon>
        <taxon>Elateriformia</taxon>
        <taxon>Elateroidea</taxon>
        <taxon>Elateridae</taxon>
        <taxon>Agrypninae</taxon>
        <taxon>Pyrophorini</taxon>
        <taxon>Ignelater</taxon>
    </lineage>
</organism>
<dbReference type="PANTHER" id="PTHR45913:SF21">
    <property type="entry name" value="DUF4371 DOMAIN-CONTAINING PROTEIN"/>
    <property type="match status" value="1"/>
</dbReference>
<name>A0A8K0GCR1_IGNLU</name>
<sequence>MHERARKSAEAALRVCCTLNKHQKPFLDSEIIKECMLKVARALFEEKKDIVAAIQGIPLLAKSNSRRTQILLTDNKNSLLSLLKKTPCYAIAIDESCDIVDDEQMSIFVRLFDIESKVFRDKLPAVLPFKISS</sequence>
<comment type="caution">
    <text evidence="1">The sequence shown here is derived from an EMBL/GenBank/DDBJ whole genome shotgun (WGS) entry which is preliminary data.</text>
</comment>
<evidence type="ECO:0000313" key="2">
    <source>
        <dbReference type="Proteomes" id="UP000801492"/>
    </source>
</evidence>
<dbReference type="EMBL" id="VTPC01004518">
    <property type="protein sequence ID" value="KAF2897042.1"/>
    <property type="molecule type" value="Genomic_DNA"/>
</dbReference>
<dbReference type="PANTHER" id="PTHR45913">
    <property type="entry name" value="EPM2A-INTERACTING PROTEIN 1"/>
    <property type="match status" value="1"/>
</dbReference>
<reference evidence="1" key="1">
    <citation type="submission" date="2019-08" db="EMBL/GenBank/DDBJ databases">
        <title>The genome of the North American firefly Photinus pyralis.</title>
        <authorList>
            <consortium name="Photinus pyralis genome working group"/>
            <person name="Fallon T.R."/>
            <person name="Sander Lower S.E."/>
            <person name="Weng J.-K."/>
        </authorList>
    </citation>
    <scope>NUCLEOTIDE SEQUENCE</scope>
    <source>
        <strain evidence="1">TRF0915ILg1</strain>
        <tissue evidence="1">Whole body</tissue>
    </source>
</reference>
<dbReference type="Proteomes" id="UP000801492">
    <property type="component" value="Unassembled WGS sequence"/>
</dbReference>
<gene>
    <name evidence="1" type="ORF">ILUMI_09136</name>
</gene>
<evidence type="ECO:0000313" key="1">
    <source>
        <dbReference type="EMBL" id="KAF2897042.1"/>
    </source>
</evidence>